<name>A0A932GSP8_UNCTE</name>
<organism evidence="1 2">
    <name type="scientific">Tectimicrobiota bacterium</name>
    <dbReference type="NCBI Taxonomy" id="2528274"/>
    <lineage>
        <taxon>Bacteria</taxon>
        <taxon>Pseudomonadati</taxon>
        <taxon>Nitrospinota/Tectimicrobiota group</taxon>
        <taxon>Candidatus Tectimicrobiota</taxon>
    </lineage>
</organism>
<dbReference type="AlphaFoldDB" id="A0A932GSP8"/>
<dbReference type="EMBL" id="JACPSX010000279">
    <property type="protein sequence ID" value="MBI3016230.1"/>
    <property type="molecule type" value="Genomic_DNA"/>
</dbReference>
<evidence type="ECO:0000313" key="2">
    <source>
        <dbReference type="Proteomes" id="UP000741360"/>
    </source>
</evidence>
<sequence length="99" mass="11511">MEPRIPDCGWCLFRSPVEGTRQGRVVLVQHRDIDDPETGGSYTVKRYESQKESDRTGSWRHTEIRLFPENPDFAPIILRDIRDDEFHVIAEMVEVLATP</sequence>
<evidence type="ECO:0000313" key="1">
    <source>
        <dbReference type="EMBL" id="MBI3016230.1"/>
    </source>
</evidence>
<accession>A0A932GSP8</accession>
<gene>
    <name evidence="1" type="ORF">HYY65_14470</name>
</gene>
<protein>
    <submittedName>
        <fullName evidence="1">S24 family peptidase</fullName>
    </submittedName>
</protein>
<dbReference type="CDD" id="cd06529">
    <property type="entry name" value="S24_LexA-like"/>
    <property type="match status" value="1"/>
</dbReference>
<reference evidence="1" key="1">
    <citation type="submission" date="2020-07" db="EMBL/GenBank/DDBJ databases">
        <title>Huge and variable diversity of episymbiotic CPR bacteria and DPANN archaea in groundwater ecosystems.</title>
        <authorList>
            <person name="He C.Y."/>
            <person name="Keren R."/>
            <person name="Whittaker M."/>
            <person name="Farag I.F."/>
            <person name="Doudna J."/>
            <person name="Cate J.H.D."/>
            <person name="Banfield J.F."/>
        </authorList>
    </citation>
    <scope>NUCLEOTIDE SEQUENCE</scope>
    <source>
        <strain evidence="1">NC_groundwater_717_Ag_S-0.2um_59_8</strain>
    </source>
</reference>
<comment type="caution">
    <text evidence="1">The sequence shown here is derived from an EMBL/GenBank/DDBJ whole genome shotgun (WGS) entry which is preliminary data.</text>
</comment>
<dbReference type="InterPro" id="IPR039418">
    <property type="entry name" value="LexA-like"/>
</dbReference>
<dbReference type="Proteomes" id="UP000741360">
    <property type="component" value="Unassembled WGS sequence"/>
</dbReference>
<dbReference type="Gene3D" id="2.10.109.10">
    <property type="entry name" value="Umud Fragment, subunit A"/>
    <property type="match status" value="1"/>
</dbReference>
<proteinExistence type="predicted"/>